<evidence type="ECO:0000313" key="3">
    <source>
        <dbReference type="Proteomes" id="UP000325579"/>
    </source>
</evidence>
<dbReference type="RefSeq" id="XP_031943490.1">
    <property type="nucleotide sequence ID" value="XM_032081426.1"/>
</dbReference>
<feature type="transmembrane region" description="Helical" evidence="1">
    <location>
        <begin position="28"/>
        <end position="48"/>
    </location>
</feature>
<organism evidence="2 3">
    <name type="scientific">Aspergillus pseudonomiae</name>
    <dbReference type="NCBI Taxonomy" id="1506151"/>
    <lineage>
        <taxon>Eukaryota</taxon>
        <taxon>Fungi</taxon>
        <taxon>Dikarya</taxon>
        <taxon>Ascomycota</taxon>
        <taxon>Pezizomycotina</taxon>
        <taxon>Eurotiomycetes</taxon>
        <taxon>Eurotiomycetidae</taxon>
        <taxon>Eurotiales</taxon>
        <taxon>Aspergillaceae</taxon>
        <taxon>Aspergillus</taxon>
        <taxon>Aspergillus subgen. Circumdati</taxon>
    </lineage>
</organism>
<dbReference type="EMBL" id="ML736755">
    <property type="protein sequence ID" value="KAE8406171.1"/>
    <property type="molecule type" value="Genomic_DNA"/>
</dbReference>
<evidence type="ECO:0000313" key="2">
    <source>
        <dbReference type="EMBL" id="KAE8406171.1"/>
    </source>
</evidence>
<dbReference type="OrthoDB" id="406631at2759"/>
<dbReference type="AlphaFoldDB" id="A0A5N7DI99"/>
<sequence length="61" mass="6903">MELFVPVMSVLDRLLCFFYHSLLPSLRIAFDICFALSGAATLLPSLNVRLEVSIAHKQFTF</sequence>
<name>A0A5N7DI99_9EURO</name>
<protein>
    <submittedName>
        <fullName evidence="2">Uncharacterized protein</fullName>
    </submittedName>
</protein>
<proteinExistence type="predicted"/>
<keyword evidence="1" id="KW-1133">Transmembrane helix</keyword>
<dbReference type="Proteomes" id="UP000325579">
    <property type="component" value="Unassembled WGS sequence"/>
</dbReference>
<keyword evidence="1" id="KW-0472">Membrane</keyword>
<evidence type="ECO:0000256" key="1">
    <source>
        <dbReference type="SAM" id="Phobius"/>
    </source>
</evidence>
<keyword evidence="1" id="KW-0812">Transmembrane</keyword>
<accession>A0A5N7DI99</accession>
<keyword evidence="3" id="KW-1185">Reference proteome</keyword>
<gene>
    <name evidence="2" type="ORF">BDV37DRAFT_243335</name>
</gene>
<dbReference type="GeneID" id="43666117"/>
<reference evidence="2 3" key="1">
    <citation type="submission" date="2019-04" db="EMBL/GenBank/DDBJ databases">
        <authorList>
            <consortium name="DOE Joint Genome Institute"/>
            <person name="Mondo S."/>
            <person name="Kjaerbolling I."/>
            <person name="Vesth T."/>
            <person name="Frisvad J.C."/>
            <person name="Nybo J.L."/>
            <person name="Theobald S."/>
            <person name="Kildgaard S."/>
            <person name="Isbrandt T."/>
            <person name="Kuo A."/>
            <person name="Sato A."/>
            <person name="Lyhne E.K."/>
            <person name="Kogle M.E."/>
            <person name="Wiebenga A."/>
            <person name="Kun R.S."/>
            <person name="Lubbers R.J."/>
            <person name="Makela M.R."/>
            <person name="Barry K."/>
            <person name="Chovatia M."/>
            <person name="Clum A."/>
            <person name="Daum C."/>
            <person name="Haridas S."/>
            <person name="He G."/>
            <person name="LaButti K."/>
            <person name="Lipzen A."/>
            <person name="Riley R."/>
            <person name="Salamov A."/>
            <person name="Simmons B.A."/>
            <person name="Magnuson J.K."/>
            <person name="Henrissat B."/>
            <person name="Mortensen U.H."/>
            <person name="Larsen T.O."/>
            <person name="Devries R.P."/>
            <person name="Grigoriev I.V."/>
            <person name="Machida M."/>
            <person name="Baker S.E."/>
            <person name="Andersen M.R."/>
            <person name="Cantor M.N."/>
            <person name="Hua S.X."/>
        </authorList>
    </citation>
    <scope>NUCLEOTIDE SEQUENCE [LARGE SCALE GENOMIC DNA]</scope>
    <source>
        <strain evidence="2 3">CBS 119388</strain>
    </source>
</reference>